<dbReference type="EMBL" id="FUZU01000001">
    <property type="protein sequence ID" value="SKC47366.1"/>
    <property type="molecule type" value="Genomic_DNA"/>
</dbReference>
<dbReference type="Proteomes" id="UP000190961">
    <property type="component" value="Unassembled WGS sequence"/>
</dbReference>
<evidence type="ECO:0000313" key="3">
    <source>
        <dbReference type="Proteomes" id="UP000190961"/>
    </source>
</evidence>
<name>A0A1T5J7R2_9BACT</name>
<keyword evidence="1" id="KW-1133">Transmembrane helix</keyword>
<evidence type="ECO:0000313" key="2">
    <source>
        <dbReference type="EMBL" id="SKC47366.1"/>
    </source>
</evidence>
<proteinExistence type="predicted"/>
<keyword evidence="1" id="KW-0472">Membrane</keyword>
<organism evidence="2 3">
    <name type="scientific">Ohtaekwangia koreensis</name>
    <dbReference type="NCBI Taxonomy" id="688867"/>
    <lineage>
        <taxon>Bacteria</taxon>
        <taxon>Pseudomonadati</taxon>
        <taxon>Bacteroidota</taxon>
        <taxon>Cytophagia</taxon>
        <taxon>Cytophagales</taxon>
        <taxon>Fulvivirgaceae</taxon>
        <taxon>Ohtaekwangia</taxon>
    </lineage>
</organism>
<dbReference type="OrthoDB" id="680213at2"/>
<accession>A0A1T5J7R2</accession>
<feature type="transmembrane region" description="Helical" evidence="1">
    <location>
        <begin position="12"/>
        <end position="31"/>
    </location>
</feature>
<dbReference type="AlphaFoldDB" id="A0A1T5J7R2"/>
<reference evidence="2 3" key="1">
    <citation type="submission" date="2017-02" db="EMBL/GenBank/DDBJ databases">
        <authorList>
            <person name="Peterson S.W."/>
        </authorList>
    </citation>
    <scope>NUCLEOTIDE SEQUENCE [LARGE SCALE GENOMIC DNA]</scope>
    <source>
        <strain evidence="2 3">DSM 25262</strain>
    </source>
</reference>
<dbReference type="STRING" id="688867.SAMN05660236_0841"/>
<gene>
    <name evidence="2" type="ORF">SAMN05660236_0841</name>
</gene>
<keyword evidence="3" id="KW-1185">Reference proteome</keyword>
<protein>
    <submittedName>
        <fullName evidence="2">Uncharacterized protein</fullName>
    </submittedName>
</protein>
<keyword evidence="1" id="KW-0812">Transmembrane</keyword>
<evidence type="ECO:0000256" key="1">
    <source>
        <dbReference type="SAM" id="Phobius"/>
    </source>
</evidence>
<dbReference type="RefSeq" id="WP_079685432.1">
    <property type="nucleotide sequence ID" value="NZ_FUZU01000001.1"/>
</dbReference>
<sequence>MNTTTTNYHAGSNWIAFLFGAVFNVLPHIDLTFLIDYILQAIVGGLICLGFKILGDILSPLWLKQKQKVRNFTRARKIRISKRRSHDKG</sequence>
<feature type="transmembrane region" description="Helical" evidence="1">
    <location>
        <begin position="37"/>
        <end position="63"/>
    </location>
</feature>